<dbReference type="EMBL" id="JAHRIN010037455">
    <property type="protein sequence ID" value="MEQ2204771.1"/>
    <property type="molecule type" value="Genomic_DNA"/>
</dbReference>
<proteinExistence type="predicted"/>
<feature type="non-terminal residue" evidence="1">
    <location>
        <position position="85"/>
    </location>
</feature>
<evidence type="ECO:0000313" key="1">
    <source>
        <dbReference type="EMBL" id="MEQ2204771.1"/>
    </source>
</evidence>
<dbReference type="Proteomes" id="UP001434883">
    <property type="component" value="Unassembled WGS sequence"/>
</dbReference>
<protein>
    <submittedName>
        <fullName evidence="1">Uncharacterized protein</fullName>
    </submittedName>
</protein>
<sequence>MMCCGPPGECEWSMGLLTAGSLGVSVGELQRVLKTAVVLGEQVVQKTRLKMDRFVSGTEASCRIVIHVTAEVMVMAEVSSKEKLH</sequence>
<gene>
    <name evidence="1" type="ORF">XENOCAPTIV_018314</name>
</gene>
<keyword evidence="2" id="KW-1185">Reference proteome</keyword>
<comment type="caution">
    <text evidence="1">The sequence shown here is derived from an EMBL/GenBank/DDBJ whole genome shotgun (WGS) entry which is preliminary data.</text>
</comment>
<name>A0ABV0RAR4_9TELE</name>
<accession>A0ABV0RAR4</accession>
<organism evidence="1 2">
    <name type="scientific">Xenoophorus captivus</name>
    <dbReference type="NCBI Taxonomy" id="1517983"/>
    <lineage>
        <taxon>Eukaryota</taxon>
        <taxon>Metazoa</taxon>
        <taxon>Chordata</taxon>
        <taxon>Craniata</taxon>
        <taxon>Vertebrata</taxon>
        <taxon>Euteleostomi</taxon>
        <taxon>Actinopterygii</taxon>
        <taxon>Neopterygii</taxon>
        <taxon>Teleostei</taxon>
        <taxon>Neoteleostei</taxon>
        <taxon>Acanthomorphata</taxon>
        <taxon>Ovalentaria</taxon>
        <taxon>Atherinomorphae</taxon>
        <taxon>Cyprinodontiformes</taxon>
        <taxon>Goodeidae</taxon>
        <taxon>Xenoophorus</taxon>
    </lineage>
</organism>
<evidence type="ECO:0000313" key="2">
    <source>
        <dbReference type="Proteomes" id="UP001434883"/>
    </source>
</evidence>
<reference evidence="1 2" key="1">
    <citation type="submission" date="2021-06" db="EMBL/GenBank/DDBJ databases">
        <authorList>
            <person name="Palmer J.M."/>
        </authorList>
    </citation>
    <scope>NUCLEOTIDE SEQUENCE [LARGE SCALE GENOMIC DNA]</scope>
    <source>
        <strain evidence="1 2">XC_2019</strain>
        <tissue evidence="1">Muscle</tissue>
    </source>
</reference>